<evidence type="ECO:0000313" key="1">
    <source>
        <dbReference type="EMBL" id="KAJ8119850.1"/>
    </source>
</evidence>
<reference evidence="1" key="1">
    <citation type="submission" date="2022-11" db="EMBL/GenBank/DDBJ databases">
        <title>Genome Sequence of Nemania bipapillata.</title>
        <authorList>
            <person name="Buettner E."/>
        </authorList>
    </citation>
    <scope>NUCLEOTIDE SEQUENCE</scope>
    <source>
        <strain evidence="1">CP14</strain>
    </source>
</reference>
<sequence>MDDPWNWDVDRVVQELCTSNQSWPLSSKPLKLPPLDQLEGALRENEVDGEVLLTYDQAELCTELGIKILKHKSVFKNAVHDIRLRSRRYRTYLKRQASEFEDDREEVANKTQRSDEAQSNDALEAQVRDSNGSNHASHPKTTVSESAAPLNDLSVTTVDERPSKKRRVIPTLLTAEIDPDRNRNIPTEADTVGFIAELPDDSSGERSISGGSNNLFAGAYLGSKSITRFDIIDFGQVSYPGPPSEESKHVNIISTTRLIPGRMIQTHRLMRRRLLRGATYKRIKFSKSDVVPGSNDPDLDEVLPLYGDSDDDMEFDSATWREIEAEKNEKQRVPKGLTTDEINSTFDRVLSQMSSQWKDEKLSKYSSKANRIWHEARRSGLKDAIDRARRDLHQFEARIAKWKGTIQKNEYRNLKELETALSSFEPSVFDREHRSWLISVLTSPFEPAKINRPREPRDRPVKPQPILEDDEEILTSESEDDLKDFVVDDEQDVSVVSDGVSLPDTNEDHMVHTEYPDMGTAFNENENTAEANGRLSDAEHPVSPGLVSTSSGIKPTGTSKKSLQTPSKQAQPVFIDLTTPPDPTRRVIRYKDGKLSSRETPNRSKQIATASPLIMGITDLTSVERRVANEFLTIDQIFIDAIFSITRHYKPKEVWLDFILPAFDREWPKAPYNTQAKKAGLTAYTLVRLFEIYKDDMPRKLSRYKHLDDEGKQRLRQLYTSYTEEWGSFVRFLKRLSDRFEWNETEIRNQKQDVSATSKPDAEGDKKGTDSLSDLTDASTDTDMSIEGNVPLSREKKKKKKKRKEVVRNREAAIARELDQTTAAEFESRPCRIKEHQVTGVRFMWDQLVAARKRQGCLLAHTMGLGKTMQVITLLATIGQASASSDPTVVSQIPEEMRESRTLIICPSTLVNNWMDEMLSWLPESHGLGDIFKIDPILSVEKRIQTIQTWDVEGGIMIIGYNLFKAFVEDENMRDFFLERPNIVVADEAHMMKNPKAKTHVAAAHFRTLSRVALTGSPLANNVEEYFSMINWVAPNYLGDIREFRAQYANPINQGLHVDSTASDRRRALRMLRVLKSEVSPKVSRITIAVLKHDIPLKKEFVITVPLTAIQRQAYPFYQFTT</sequence>
<protein>
    <submittedName>
        <fullName evidence="1">Uncharacterized protein</fullName>
    </submittedName>
</protein>
<organism evidence="1 2">
    <name type="scientific">Nemania bipapillata</name>
    <dbReference type="NCBI Taxonomy" id="110536"/>
    <lineage>
        <taxon>Eukaryota</taxon>
        <taxon>Fungi</taxon>
        <taxon>Dikarya</taxon>
        <taxon>Ascomycota</taxon>
        <taxon>Pezizomycotina</taxon>
        <taxon>Sordariomycetes</taxon>
        <taxon>Xylariomycetidae</taxon>
        <taxon>Xylariales</taxon>
        <taxon>Xylariaceae</taxon>
        <taxon>Nemania</taxon>
    </lineage>
</organism>
<dbReference type="EMBL" id="JAPESX010000755">
    <property type="protein sequence ID" value="KAJ8119850.1"/>
    <property type="molecule type" value="Genomic_DNA"/>
</dbReference>
<accession>A0ACC2IXB0</accession>
<keyword evidence="2" id="KW-1185">Reference proteome</keyword>
<gene>
    <name evidence="1" type="ORF">ONZ43_g3290</name>
</gene>
<proteinExistence type="predicted"/>
<name>A0ACC2IXB0_9PEZI</name>
<comment type="caution">
    <text evidence="1">The sequence shown here is derived from an EMBL/GenBank/DDBJ whole genome shotgun (WGS) entry which is preliminary data.</text>
</comment>
<dbReference type="Proteomes" id="UP001153334">
    <property type="component" value="Unassembled WGS sequence"/>
</dbReference>
<evidence type="ECO:0000313" key="2">
    <source>
        <dbReference type="Proteomes" id="UP001153334"/>
    </source>
</evidence>